<dbReference type="FunFam" id="1.10.510.10:FF:000240">
    <property type="entry name" value="Lectin-domain containing receptor kinase A4.3"/>
    <property type="match status" value="1"/>
</dbReference>
<evidence type="ECO:0000256" key="5">
    <source>
        <dbReference type="ARBA" id="ARBA00022475"/>
    </source>
</evidence>
<keyword evidence="8 21" id="KW-0812">Transmembrane</keyword>
<feature type="chain" id="PRO_5036470084" description="non-specific serine/threonine protein kinase" evidence="22">
    <location>
        <begin position="25"/>
        <end position="506"/>
    </location>
</feature>
<evidence type="ECO:0000256" key="3">
    <source>
        <dbReference type="ARBA" id="ARBA00010217"/>
    </source>
</evidence>
<evidence type="ECO:0000259" key="23">
    <source>
        <dbReference type="PROSITE" id="PS50011"/>
    </source>
</evidence>
<evidence type="ECO:0000256" key="6">
    <source>
        <dbReference type="ARBA" id="ARBA00022527"/>
    </source>
</evidence>
<comment type="catalytic activity">
    <reaction evidence="18">
        <text>L-threonyl-[protein] + ATP = O-phospho-L-threonyl-[protein] + ADP + H(+)</text>
        <dbReference type="Rhea" id="RHEA:46608"/>
        <dbReference type="Rhea" id="RHEA-COMP:11060"/>
        <dbReference type="Rhea" id="RHEA-COMP:11605"/>
        <dbReference type="ChEBI" id="CHEBI:15378"/>
        <dbReference type="ChEBI" id="CHEBI:30013"/>
        <dbReference type="ChEBI" id="CHEBI:30616"/>
        <dbReference type="ChEBI" id="CHEBI:61977"/>
        <dbReference type="ChEBI" id="CHEBI:456216"/>
        <dbReference type="EC" id="2.7.11.1"/>
    </reaction>
</comment>
<dbReference type="InterPro" id="IPR003609">
    <property type="entry name" value="Pan_app"/>
</dbReference>
<dbReference type="Proteomes" id="UP000298416">
    <property type="component" value="Unassembled WGS sequence"/>
</dbReference>
<dbReference type="Pfam" id="PF08276">
    <property type="entry name" value="PAN_2"/>
    <property type="match status" value="1"/>
</dbReference>
<evidence type="ECO:0000256" key="4">
    <source>
        <dbReference type="ARBA" id="ARBA00012513"/>
    </source>
</evidence>
<keyword evidence="16" id="KW-0675">Receptor</keyword>
<comment type="similarity">
    <text evidence="2">In the N-terminal section; belongs to the leguminous lectin family.</text>
</comment>
<dbReference type="PROSITE" id="PS50011">
    <property type="entry name" value="PROTEIN_KINASE_DOM"/>
    <property type="match status" value="1"/>
</dbReference>
<dbReference type="GO" id="GO:0004674">
    <property type="term" value="F:protein serine/threonine kinase activity"/>
    <property type="evidence" value="ECO:0007669"/>
    <property type="project" value="UniProtKB-KW"/>
</dbReference>
<keyword evidence="17" id="KW-0325">Glycoprotein</keyword>
<keyword evidence="11" id="KW-0418">Kinase</keyword>
<keyword evidence="12" id="KW-0067">ATP-binding</keyword>
<keyword evidence="7" id="KW-0808">Transferase</keyword>
<evidence type="ECO:0000256" key="2">
    <source>
        <dbReference type="ARBA" id="ARBA00008536"/>
    </source>
</evidence>
<dbReference type="Pfam" id="PF00069">
    <property type="entry name" value="Pkinase"/>
    <property type="match status" value="1"/>
</dbReference>
<keyword evidence="10" id="KW-0547">Nucleotide-binding</keyword>
<evidence type="ECO:0000313" key="25">
    <source>
        <dbReference type="Proteomes" id="UP000298416"/>
    </source>
</evidence>
<evidence type="ECO:0000256" key="15">
    <source>
        <dbReference type="ARBA" id="ARBA00023157"/>
    </source>
</evidence>
<evidence type="ECO:0000256" key="18">
    <source>
        <dbReference type="ARBA" id="ARBA00047899"/>
    </source>
</evidence>
<evidence type="ECO:0000256" key="14">
    <source>
        <dbReference type="ARBA" id="ARBA00023136"/>
    </source>
</evidence>
<evidence type="ECO:0000256" key="13">
    <source>
        <dbReference type="ARBA" id="ARBA00022989"/>
    </source>
</evidence>
<dbReference type="GO" id="GO:0002229">
    <property type="term" value="P:defense response to oomycetes"/>
    <property type="evidence" value="ECO:0007669"/>
    <property type="project" value="UniProtKB-ARBA"/>
</dbReference>
<sequence>MIKQSYIAITAIVYLSLWVGFCRAQGNTNASSGSYGSNGECGPFGSCNTLDVPLCSCLHGFTQRNPSDWESGNWSSDCERKVALSCGNGTTTNRFWKLESMKLSGYTSRLTVAKEQCEGVCLGNCSCIAYAFDNGIGLFAAAGKKKGFQKIFIVLPIVGFLVLCVCTYFCWKWIARRRGKRETVELGNVTASGSINTSTPDVSSRVNFEDIPLFKFEELANAADNFSEANRLGKGGFGPVYKGILASGREIAVKRLSTASGQGMQEFMNEVTLISKLQHRNLVRLVGCCAEDREKMLVYEYLPNKSLDFFLFDTSQEVLDWRKRFNIIEGICRGLLYLHRDSRLRIIHRDLKPSNILLDNDWNPKISDFGMARIFEAKQDHVSTVRVVGTYGYMAPEYAMERRFWEKSDTFSFGVLVLEIATGRRNTRFYPKEGSLNLLGHELPKDRPSVSTVLSMLSSEVIELPEPKQSAFSTKSSRPDTGSSYSQQSKSSGSLNHVTLSMVDGR</sequence>
<organism evidence="24">
    <name type="scientific">Salvia splendens</name>
    <name type="common">Scarlet sage</name>
    <dbReference type="NCBI Taxonomy" id="180675"/>
    <lineage>
        <taxon>Eukaryota</taxon>
        <taxon>Viridiplantae</taxon>
        <taxon>Streptophyta</taxon>
        <taxon>Embryophyta</taxon>
        <taxon>Tracheophyta</taxon>
        <taxon>Spermatophyta</taxon>
        <taxon>Magnoliopsida</taxon>
        <taxon>eudicotyledons</taxon>
        <taxon>Gunneridae</taxon>
        <taxon>Pentapetalae</taxon>
        <taxon>asterids</taxon>
        <taxon>lamiids</taxon>
        <taxon>Lamiales</taxon>
        <taxon>Lamiaceae</taxon>
        <taxon>Nepetoideae</taxon>
        <taxon>Mentheae</taxon>
        <taxon>Salviinae</taxon>
        <taxon>Salvia</taxon>
        <taxon>Salvia subgen. Calosphace</taxon>
        <taxon>core Calosphace</taxon>
    </lineage>
</organism>
<dbReference type="Gene3D" id="1.10.510.10">
    <property type="entry name" value="Transferase(Phosphotransferase) domain 1"/>
    <property type="match status" value="1"/>
</dbReference>
<dbReference type="SMART" id="SM00220">
    <property type="entry name" value="S_TKc"/>
    <property type="match status" value="1"/>
</dbReference>
<dbReference type="EMBL" id="PNBA02000008">
    <property type="protein sequence ID" value="KAG6416532.1"/>
    <property type="molecule type" value="Genomic_DNA"/>
</dbReference>
<dbReference type="GO" id="GO:0005886">
    <property type="term" value="C:plasma membrane"/>
    <property type="evidence" value="ECO:0007669"/>
    <property type="project" value="UniProtKB-SubCell"/>
</dbReference>
<feature type="region of interest" description="Disordered" evidence="20">
    <location>
        <begin position="466"/>
        <end position="506"/>
    </location>
</feature>
<feature type="domain" description="Protein kinase" evidence="23">
    <location>
        <begin position="226"/>
        <end position="506"/>
    </location>
</feature>
<dbReference type="InterPro" id="IPR021820">
    <property type="entry name" value="S-locus_recpt_kinase_C"/>
</dbReference>
<dbReference type="CDD" id="cd01098">
    <property type="entry name" value="PAN_AP_plant"/>
    <property type="match status" value="1"/>
</dbReference>
<evidence type="ECO:0000256" key="22">
    <source>
        <dbReference type="SAM" id="SignalP"/>
    </source>
</evidence>
<feature type="compositionally biased region" description="Low complexity" evidence="20">
    <location>
        <begin position="482"/>
        <end position="494"/>
    </location>
</feature>
<keyword evidence="6" id="KW-0723">Serine/threonine-protein kinase</keyword>
<evidence type="ECO:0000256" key="8">
    <source>
        <dbReference type="ARBA" id="ARBA00022692"/>
    </source>
</evidence>
<dbReference type="PROSITE" id="PS00108">
    <property type="entry name" value="PROTEIN_KINASE_ST"/>
    <property type="match status" value="1"/>
</dbReference>
<dbReference type="SUPFAM" id="SSF56112">
    <property type="entry name" value="Protein kinase-like (PK-like)"/>
    <property type="match status" value="1"/>
</dbReference>
<dbReference type="GO" id="GO:0005524">
    <property type="term" value="F:ATP binding"/>
    <property type="evidence" value="ECO:0007669"/>
    <property type="project" value="UniProtKB-KW"/>
</dbReference>
<comment type="similarity">
    <text evidence="3">In the C-terminal section; belongs to the protein kinase superfamily. Ser/Thr protein kinase family.</text>
</comment>
<gene>
    <name evidence="24" type="ORF">SASPL_123964</name>
</gene>
<keyword evidence="15" id="KW-1015">Disulfide bond</keyword>
<dbReference type="InterPro" id="IPR011009">
    <property type="entry name" value="Kinase-like_dom_sf"/>
</dbReference>
<evidence type="ECO:0000256" key="19">
    <source>
        <dbReference type="ARBA" id="ARBA00048679"/>
    </source>
</evidence>
<dbReference type="EC" id="2.7.11.1" evidence="4"/>
<comment type="catalytic activity">
    <reaction evidence="19">
        <text>L-seryl-[protein] + ATP = O-phospho-L-seryl-[protein] + ADP + H(+)</text>
        <dbReference type="Rhea" id="RHEA:17989"/>
        <dbReference type="Rhea" id="RHEA-COMP:9863"/>
        <dbReference type="Rhea" id="RHEA-COMP:11604"/>
        <dbReference type="ChEBI" id="CHEBI:15378"/>
        <dbReference type="ChEBI" id="CHEBI:29999"/>
        <dbReference type="ChEBI" id="CHEBI:30616"/>
        <dbReference type="ChEBI" id="CHEBI:83421"/>
        <dbReference type="ChEBI" id="CHEBI:456216"/>
        <dbReference type="EC" id="2.7.11.1"/>
    </reaction>
</comment>
<dbReference type="FunFam" id="3.30.200.20:FF:000195">
    <property type="entry name" value="G-type lectin S-receptor-like serine/threonine-protein kinase"/>
    <property type="match status" value="1"/>
</dbReference>
<keyword evidence="13 21" id="KW-1133">Transmembrane helix</keyword>
<evidence type="ECO:0000256" key="16">
    <source>
        <dbReference type="ARBA" id="ARBA00023170"/>
    </source>
</evidence>
<evidence type="ECO:0000256" key="11">
    <source>
        <dbReference type="ARBA" id="ARBA00022777"/>
    </source>
</evidence>
<dbReference type="AlphaFoldDB" id="A0A8X8ZTH7"/>
<name>A0A8X8ZTH7_SALSN</name>
<reference evidence="24" key="2">
    <citation type="submission" date="2020-08" db="EMBL/GenBank/DDBJ databases">
        <title>Plant Genome Project.</title>
        <authorList>
            <person name="Zhang R.-G."/>
        </authorList>
    </citation>
    <scope>NUCLEOTIDE SEQUENCE</scope>
    <source>
        <strain evidence="24">Huo1</strain>
        <tissue evidence="24">Leaf</tissue>
    </source>
</reference>
<dbReference type="InterPro" id="IPR008271">
    <property type="entry name" value="Ser/Thr_kinase_AS"/>
</dbReference>
<evidence type="ECO:0000256" key="10">
    <source>
        <dbReference type="ARBA" id="ARBA00022741"/>
    </source>
</evidence>
<feature type="transmembrane region" description="Helical" evidence="21">
    <location>
        <begin position="151"/>
        <end position="171"/>
    </location>
</feature>
<feature type="signal peptide" evidence="22">
    <location>
        <begin position="1"/>
        <end position="24"/>
    </location>
</feature>
<accession>A0A8X8ZTH7</accession>
<proteinExistence type="inferred from homology"/>
<dbReference type="Pfam" id="PF11883">
    <property type="entry name" value="DUF3403"/>
    <property type="match status" value="1"/>
</dbReference>
<evidence type="ECO:0000256" key="20">
    <source>
        <dbReference type="SAM" id="MobiDB-lite"/>
    </source>
</evidence>
<keyword evidence="9 22" id="KW-0732">Signal</keyword>
<dbReference type="PANTHER" id="PTHR27002">
    <property type="entry name" value="RECEPTOR-LIKE SERINE/THREONINE-PROTEIN KINASE SD1-8"/>
    <property type="match status" value="1"/>
</dbReference>
<evidence type="ECO:0000313" key="24">
    <source>
        <dbReference type="EMBL" id="KAG6416532.1"/>
    </source>
</evidence>
<comment type="caution">
    <text evidence="24">The sequence shown here is derived from an EMBL/GenBank/DDBJ whole genome shotgun (WGS) entry which is preliminary data.</text>
</comment>
<keyword evidence="14 21" id="KW-0472">Membrane</keyword>
<comment type="subcellular location">
    <subcellularLocation>
        <location evidence="1">Cell membrane</location>
        <topology evidence="1">Single-pass type I membrane protein</topology>
    </subcellularLocation>
</comment>
<evidence type="ECO:0000256" key="17">
    <source>
        <dbReference type="ARBA" id="ARBA00023180"/>
    </source>
</evidence>
<keyword evidence="25" id="KW-1185">Reference proteome</keyword>
<evidence type="ECO:0000256" key="9">
    <source>
        <dbReference type="ARBA" id="ARBA00022729"/>
    </source>
</evidence>
<dbReference type="PANTHER" id="PTHR27002:SF1082">
    <property type="entry name" value="OS06G0693000 PROTEIN"/>
    <property type="match status" value="1"/>
</dbReference>
<evidence type="ECO:0000256" key="12">
    <source>
        <dbReference type="ARBA" id="ARBA00022840"/>
    </source>
</evidence>
<dbReference type="Gene3D" id="3.30.200.20">
    <property type="entry name" value="Phosphorylase Kinase, domain 1"/>
    <property type="match status" value="1"/>
</dbReference>
<evidence type="ECO:0000256" key="1">
    <source>
        <dbReference type="ARBA" id="ARBA00004251"/>
    </source>
</evidence>
<protein>
    <recommendedName>
        <fullName evidence="4">non-specific serine/threonine protein kinase</fullName>
        <ecNumber evidence="4">2.7.11.1</ecNumber>
    </recommendedName>
</protein>
<reference evidence="24" key="1">
    <citation type="submission" date="2018-01" db="EMBL/GenBank/DDBJ databases">
        <authorList>
            <person name="Mao J.F."/>
        </authorList>
    </citation>
    <scope>NUCLEOTIDE SEQUENCE</scope>
    <source>
        <strain evidence="24">Huo1</strain>
        <tissue evidence="24">Leaf</tissue>
    </source>
</reference>
<keyword evidence="5" id="KW-1003">Cell membrane</keyword>
<feature type="compositionally biased region" description="Polar residues" evidence="20">
    <location>
        <begin position="470"/>
        <end position="481"/>
    </location>
</feature>
<evidence type="ECO:0000256" key="7">
    <source>
        <dbReference type="ARBA" id="ARBA00022679"/>
    </source>
</evidence>
<evidence type="ECO:0000256" key="21">
    <source>
        <dbReference type="SAM" id="Phobius"/>
    </source>
</evidence>
<dbReference type="InterPro" id="IPR000719">
    <property type="entry name" value="Prot_kinase_dom"/>
</dbReference>